<feature type="non-terminal residue" evidence="14">
    <location>
        <position position="275"/>
    </location>
</feature>
<dbReference type="Gene3D" id="3.10.50.40">
    <property type="match status" value="1"/>
</dbReference>
<accession>A0A9D0ZHP3</accession>
<dbReference type="Gene3D" id="3.30.70.1050">
    <property type="entry name" value="Trigger factor ribosome-binding domain"/>
    <property type="match status" value="1"/>
</dbReference>
<evidence type="ECO:0000256" key="9">
    <source>
        <dbReference type="ARBA" id="ARBA00023306"/>
    </source>
</evidence>
<dbReference type="GO" id="GO:0015031">
    <property type="term" value="P:protein transport"/>
    <property type="evidence" value="ECO:0007669"/>
    <property type="project" value="InterPro"/>
</dbReference>
<evidence type="ECO:0000256" key="7">
    <source>
        <dbReference type="ARBA" id="ARBA00023186"/>
    </source>
</evidence>
<name>A0A9D0ZHP3_9FIRM</name>
<comment type="caution">
    <text evidence="14">The sequence shown here is derived from an EMBL/GenBank/DDBJ whole genome shotgun (WGS) entry which is preliminary data.</text>
</comment>
<keyword evidence="7 12" id="KW-0143">Chaperone</keyword>
<organism evidence="14 15">
    <name type="scientific">Candidatus Scatomorpha intestinavium</name>
    <dbReference type="NCBI Taxonomy" id="2840922"/>
    <lineage>
        <taxon>Bacteria</taxon>
        <taxon>Bacillati</taxon>
        <taxon>Bacillota</taxon>
        <taxon>Clostridia</taxon>
        <taxon>Eubacteriales</taxon>
        <taxon>Candidatus Scatomorpha</taxon>
    </lineage>
</organism>
<dbReference type="InterPro" id="IPR036611">
    <property type="entry name" value="Trigger_fac_ribosome-bd_sf"/>
</dbReference>
<dbReference type="AlphaFoldDB" id="A0A9D0ZHP3"/>
<evidence type="ECO:0000259" key="13">
    <source>
        <dbReference type="PROSITE" id="PS50059"/>
    </source>
</evidence>
<dbReference type="GO" id="GO:0003755">
    <property type="term" value="F:peptidyl-prolyl cis-trans isomerase activity"/>
    <property type="evidence" value="ECO:0007669"/>
    <property type="project" value="UniProtKB-KW"/>
</dbReference>
<dbReference type="Pfam" id="PF05697">
    <property type="entry name" value="Trigger_N"/>
    <property type="match status" value="1"/>
</dbReference>
<keyword evidence="8 11" id="KW-0413">Isomerase</keyword>
<dbReference type="SUPFAM" id="SSF102735">
    <property type="entry name" value="Trigger factor ribosome-binding domain"/>
    <property type="match status" value="1"/>
</dbReference>
<evidence type="ECO:0000256" key="2">
    <source>
        <dbReference type="ARBA" id="ARBA00004496"/>
    </source>
</evidence>
<keyword evidence="9 12" id="KW-0131">Cell cycle</keyword>
<dbReference type="InterPro" id="IPR037041">
    <property type="entry name" value="Trigger_fac_C_sf"/>
</dbReference>
<keyword evidence="6 11" id="KW-0697">Rotamase</keyword>
<evidence type="ECO:0000256" key="12">
    <source>
        <dbReference type="RuleBase" id="RU003914"/>
    </source>
</evidence>
<dbReference type="InterPro" id="IPR001179">
    <property type="entry name" value="PPIase_FKBP_dom"/>
</dbReference>
<dbReference type="GO" id="GO:0006457">
    <property type="term" value="P:protein folding"/>
    <property type="evidence" value="ECO:0007669"/>
    <property type="project" value="InterPro"/>
</dbReference>
<dbReference type="Gene3D" id="1.10.3120.10">
    <property type="entry name" value="Trigger factor, C-terminal domain"/>
    <property type="match status" value="1"/>
</dbReference>
<evidence type="ECO:0000256" key="8">
    <source>
        <dbReference type="ARBA" id="ARBA00023235"/>
    </source>
</evidence>
<evidence type="ECO:0000313" key="14">
    <source>
        <dbReference type="EMBL" id="HIQ79514.1"/>
    </source>
</evidence>
<sequence length="275" mass="30680">MTVKNVEKKENSTAIFQVEIDKDAFENAINSAYKRLKGQIYVAGFRKGKAPRAVIEGMYGHDIFHEEAVQILAPDAFEEAVKEAELEPVGAPAIADFSAGEDGSLTITFTTEIYPEVTLGQYRGLEAPYTEPAVSDEDVDAEIERERKNSARYVDVDRPVQKGDTIVFDFEGFVDGKPFDGGKAEDYSLEVGSGMFIPGFEDQLVGMEAEKDGEVNVTFPERYSEELAGKDATFKVKIHAVREPQLPELDDEFAKDVSEFDTFEEYKNSVREKLL</sequence>
<evidence type="ECO:0000256" key="6">
    <source>
        <dbReference type="ARBA" id="ARBA00023110"/>
    </source>
</evidence>
<gene>
    <name evidence="14" type="ORF">IAB77_09705</name>
</gene>
<dbReference type="Proteomes" id="UP000824262">
    <property type="component" value="Unassembled WGS sequence"/>
</dbReference>
<comment type="catalytic activity">
    <reaction evidence="1 11">
        <text>[protein]-peptidylproline (omega=180) = [protein]-peptidylproline (omega=0)</text>
        <dbReference type="Rhea" id="RHEA:16237"/>
        <dbReference type="Rhea" id="RHEA-COMP:10747"/>
        <dbReference type="Rhea" id="RHEA-COMP:10748"/>
        <dbReference type="ChEBI" id="CHEBI:83833"/>
        <dbReference type="ChEBI" id="CHEBI:83834"/>
        <dbReference type="EC" id="5.2.1.8"/>
    </reaction>
</comment>
<reference evidence="14" key="1">
    <citation type="submission" date="2020-10" db="EMBL/GenBank/DDBJ databases">
        <authorList>
            <person name="Gilroy R."/>
        </authorList>
    </citation>
    <scope>NUCLEOTIDE SEQUENCE</scope>
    <source>
        <strain evidence="14">ChiBcolR7-354</strain>
    </source>
</reference>
<comment type="subcellular location">
    <subcellularLocation>
        <location evidence="2">Cytoplasm</location>
    </subcellularLocation>
</comment>
<evidence type="ECO:0000256" key="10">
    <source>
        <dbReference type="ARBA" id="ARBA00024849"/>
    </source>
</evidence>
<dbReference type="SUPFAM" id="SSF109998">
    <property type="entry name" value="Triger factor/SurA peptide-binding domain-like"/>
    <property type="match status" value="1"/>
</dbReference>
<evidence type="ECO:0000313" key="15">
    <source>
        <dbReference type="Proteomes" id="UP000824262"/>
    </source>
</evidence>
<dbReference type="NCBIfam" id="TIGR00115">
    <property type="entry name" value="tig"/>
    <property type="match status" value="1"/>
</dbReference>
<dbReference type="InterPro" id="IPR027304">
    <property type="entry name" value="Trigger_fact/SurA_dom_sf"/>
</dbReference>
<dbReference type="GO" id="GO:0051301">
    <property type="term" value="P:cell division"/>
    <property type="evidence" value="ECO:0007669"/>
    <property type="project" value="UniProtKB-KW"/>
</dbReference>
<evidence type="ECO:0000256" key="1">
    <source>
        <dbReference type="ARBA" id="ARBA00000971"/>
    </source>
</evidence>
<dbReference type="SUPFAM" id="SSF54534">
    <property type="entry name" value="FKBP-like"/>
    <property type="match status" value="1"/>
</dbReference>
<dbReference type="InterPro" id="IPR008881">
    <property type="entry name" value="Trigger_fac_ribosome-bd_bac"/>
</dbReference>
<dbReference type="FunFam" id="3.10.50.40:FF:000001">
    <property type="entry name" value="Trigger factor"/>
    <property type="match status" value="1"/>
</dbReference>
<dbReference type="InterPro" id="IPR005215">
    <property type="entry name" value="Trig_fac"/>
</dbReference>
<feature type="domain" description="PPIase FKBP-type" evidence="13">
    <location>
        <begin position="163"/>
        <end position="250"/>
    </location>
</feature>
<proteinExistence type="inferred from homology"/>
<dbReference type="InterPro" id="IPR046357">
    <property type="entry name" value="PPIase_dom_sf"/>
</dbReference>
<keyword evidence="5 12" id="KW-0132">Cell division</keyword>
<comment type="similarity">
    <text evidence="3 12">Belongs to the FKBP-type PPIase family. Tig subfamily.</text>
</comment>
<protein>
    <recommendedName>
        <fullName evidence="4 12">Trigger factor</fullName>
    </recommendedName>
</protein>
<dbReference type="GO" id="GO:0005737">
    <property type="term" value="C:cytoplasm"/>
    <property type="evidence" value="ECO:0007669"/>
    <property type="project" value="UniProtKB-SubCell"/>
</dbReference>
<reference evidence="14" key="2">
    <citation type="journal article" date="2021" name="PeerJ">
        <title>Extensive microbial diversity within the chicken gut microbiome revealed by metagenomics and culture.</title>
        <authorList>
            <person name="Gilroy R."/>
            <person name="Ravi A."/>
            <person name="Getino M."/>
            <person name="Pursley I."/>
            <person name="Horton D.L."/>
            <person name="Alikhan N.F."/>
            <person name="Baker D."/>
            <person name="Gharbi K."/>
            <person name="Hall N."/>
            <person name="Watson M."/>
            <person name="Adriaenssens E.M."/>
            <person name="Foster-Nyarko E."/>
            <person name="Jarju S."/>
            <person name="Secka A."/>
            <person name="Antonio M."/>
            <person name="Oren A."/>
            <person name="Chaudhuri R.R."/>
            <person name="La Ragione R."/>
            <person name="Hildebrand F."/>
            <person name="Pallen M.J."/>
        </authorList>
    </citation>
    <scope>NUCLEOTIDE SEQUENCE</scope>
    <source>
        <strain evidence="14">ChiBcolR7-354</strain>
    </source>
</reference>
<dbReference type="EMBL" id="DVGA01000113">
    <property type="protein sequence ID" value="HIQ79514.1"/>
    <property type="molecule type" value="Genomic_DNA"/>
</dbReference>
<dbReference type="PROSITE" id="PS50059">
    <property type="entry name" value="FKBP_PPIASE"/>
    <property type="match status" value="1"/>
</dbReference>
<comment type="function">
    <text evidence="10">Involved in protein export. Acts as a chaperone by maintaining the newly synthesized protein in an open conformation. Functions as a peptidyl-prolyl cis-trans isomerase.</text>
</comment>
<dbReference type="Pfam" id="PF00254">
    <property type="entry name" value="FKBP_C"/>
    <property type="match status" value="1"/>
</dbReference>
<evidence type="ECO:0000256" key="11">
    <source>
        <dbReference type="PROSITE-ProRule" id="PRU00277"/>
    </source>
</evidence>
<evidence type="ECO:0000256" key="4">
    <source>
        <dbReference type="ARBA" id="ARBA00016902"/>
    </source>
</evidence>
<evidence type="ECO:0000256" key="3">
    <source>
        <dbReference type="ARBA" id="ARBA00005464"/>
    </source>
</evidence>
<evidence type="ECO:0000256" key="5">
    <source>
        <dbReference type="ARBA" id="ARBA00022618"/>
    </source>
</evidence>